<evidence type="ECO:0000313" key="6">
    <source>
        <dbReference type="Proteomes" id="UP000532194"/>
    </source>
</evidence>
<feature type="transmembrane region" description="Helical" evidence="2">
    <location>
        <begin position="470"/>
        <end position="491"/>
    </location>
</feature>
<feature type="transmembrane region" description="Helical" evidence="2">
    <location>
        <begin position="406"/>
        <end position="426"/>
    </location>
</feature>
<keyword evidence="2" id="KW-0472">Membrane</keyword>
<dbReference type="EMBL" id="JAAIII010000009">
    <property type="protein sequence ID" value="NMM95134.1"/>
    <property type="molecule type" value="Genomic_DNA"/>
</dbReference>
<dbReference type="Gene3D" id="2.60.40.1140">
    <property type="entry name" value="Collagen-binding surface protein Cna, B-type domain"/>
    <property type="match status" value="1"/>
</dbReference>
<keyword evidence="3" id="KW-0732">Signal</keyword>
<evidence type="ECO:0000313" key="5">
    <source>
        <dbReference type="EMBL" id="NMM95134.1"/>
    </source>
</evidence>
<dbReference type="SUPFAM" id="SSF49478">
    <property type="entry name" value="Cna protein B-type domain"/>
    <property type="match status" value="1"/>
</dbReference>
<feature type="transmembrane region" description="Helical" evidence="2">
    <location>
        <begin position="315"/>
        <end position="335"/>
    </location>
</feature>
<feature type="domain" description="CNA-B" evidence="4">
    <location>
        <begin position="199"/>
        <end position="281"/>
    </location>
</feature>
<dbReference type="Pfam" id="PF05738">
    <property type="entry name" value="Cna_B"/>
    <property type="match status" value="1"/>
</dbReference>
<evidence type="ECO:0000259" key="4">
    <source>
        <dbReference type="Pfam" id="PF05738"/>
    </source>
</evidence>
<dbReference type="SUPFAM" id="SSF117074">
    <property type="entry name" value="Hypothetical protein PA1324"/>
    <property type="match status" value="1"/>
</dbReference>
<feature type="signal peptide" evidence="3">
    <location>
        <begin position="1"/>
        <end position="34"/>
    </location>
</feature>
<proteinExistence type="predicted"/>
<dbReference type="CDD" id="cd00222">
    <property type="entry name" value="CollagenBindB"/>
    <property type="match status" value="1"/>
</dbReference>
<feature type="transmembrane region" description="Helical" evidence="2">
    <location>
        <begin position="438"/>
        <end position="458"/>
    </location>
</feature>
<evidence type="ECO:0000256" key="2">
    <source>
        <dbReference type="SAM" id="Phobius"/>
    </source>
</evidence>
<evidence type="ECO:0000256" key="1">
    <source>
        <dbReference type="SAM" id="MobiDB-lite"/>
    </source>
</evidence>
<dbReference type="Proteomes" id="UP000532194">
    <property type="component" value="Unassembled WGS sequence"/>
</dbReference>
<sequence>MAAGSRRLRGWLACMAALLASLLCVAGLGNVAHADDQAVTGSGSITFEYKHDGDPVPGVKVDLYRVATWSKDWQAQPTEDFKNYEVAWPDLTTMGQNELRDLANTLASYAQRDGIKPLASGETDANGEYTFSDLPDGLYLLVYGSYKDGDLSCDAGALLVSLPTSTDKDNTVEGVNVTVEPKTECETTPSTPPEKDIEIKVVKVWNDGNDSEHKRPSQVVVQLLRDGKVCDEVVLDESNNWAHIWTGLDPGHEWSVVEKSVPDGYTVIIDREGLTYTITNTYTPPTTTPGENPPSENPPTTPPSPDEISKTGADVVRAVVIIFGLIGCGVTMKIFVKKGLSIDGRMVWIYSFGVLVFFLYVALVLMGCLTQDFVVALPPFVAAAFLAIWNLSLLWIGHECVKKRVLYVWMPLLFAIVGLVLTIWIYATQVTGLGIGKVIYACILPILNALPGFIKFIASKDKENAGKVWLNVLLSVAYLAIFVALCVGFVLM</sequence>
<protein>
    <submittedName>
        <fullName evidence="5">Adhesin</fullName>
    </submittedName>
</protein>
<reference evidence="5 6" key="1">
    <citation type="submission" date="2020-02" db="EMBL/GenBank/DDBJ databases">
        <title>Characterization of phylogenetic diversity of novel bifidobacterial species isolated in Czech ZOOs.</title>
        <authorList>
            <person name="Lugli G.A."/>
            <person name="Vera N.B."/>
            <person name="Ventura M."/>
        </authorList>
    </citation>
    <scope>NUCLEOTIDE SEQUENCE [LARGE SCALE GENOMIC DNA]</scope>
    <source>
        <strain evidence="5 6">DSM 109957</strain>
    </source>
</reference>
<gene>
    <name evidence="5" type="ORF">G1C95_2322</name>
</gene>
<feature type="compositionally biased region" description="Low complexity" evidence="1">
    <location>
        <begin position="279"/>
        <end position="290"/>
    </location>
</feature>
<feature type="transmembrane region" description="Helical" evidence="2">
    <location>
        <begin position="373"/>
        <end position="394"/>
    </location>
</feature>
<keyword evidence="2" id="KW-1133">Transmembrane helix</keyword>
<dbReference type="InterPro" id="IPR008454">
    <property type="entry name" value="Collagen-bd_Cna-like_B-typ_dom"/>
</dbReference>
<dbReference type="Gene3D" id="2.60.40.10">
    <property type="entry name" value="Immunoglobulins"/>
    <property type="match status" value="1"/>
</dbReference>
<evidence type="ECO:0000256" key="3">
    <source>
        <dbReference type="SAM" id="SignalP"/>
    </source>
</evidence>
<name>A0A7Y0HUU5_9BIFI</name>
<keyword evidence="2" id="KW-0812">Transmembrane</keyword>
<accession>A0A7Y0HUU5</accession>
<dbReference type="AlphaFoldDB" id="A0A7Y0HUU5"/>
<organism evidence="5 6">
    <name type="scientific">Bifidobacterium oedipodis</name>
    <dbReference type="NCBI Taxonomy" id="2675322"/>
    <lineage>
        <taxon>Bacteria</taxon>
        <taxon>Bacillati</taxon>
        <taxon>Actinomycetota</taxon>
        <taxon>Actinomycetes</taxon>
        <taxon>Bifidobacteriales</taxon>
        <taxon>Bifidobacteriaceae</taxon>
        <taxon>Bifidobacterium</taxon>
    </lineage>
</organism>
<feature type="transmembrane region" description="Helical" evidence="2">
    <location>
        <begin position="347"/>
        <end position="367"/>
    </location>
</feature>
<feature type="region of interest" description="Disordered" evidence="1">
    <location>
        <begin position="279"/>
        <end position="308"/>
    </location>
</feature>
<dbReference type="InterPro" id="IPR013783">
    <property type="entry name" value="Ig-like_fold"/>
</dbReference>
<keyword evidence="6" id="KW-1185">Reference proteome</keyword>
<comment type="caution">
    <text evidence="5">The sequence shown here is derived from an EMBL/GenBank/DDBJ whole genome shotgun (WGS) entry which is preliminary data.</text>
</comment>
<feature type="compositionally biased region" description="Pro residues" evidence="1">
    <location>
        <begin position="291"/>
        <end position="305"/>
    </location>
</feature>
<feature type="chain" id="PRO_5030652445" evidence="3">
    <location>
        <begin position="35"/>
        <end position="492"/>
    </location>
</feature>
<dbReference type="GO" id="GO:0005975">
    <property type="term" value="P:carbohydrate metabolic process"/>
    <property type="evidence" value="ECO:0007669"/>
    <property type="project" value="UniProtKB-ARBA"/>
</dbReference>